<sequence length="142" mass="16714">FVQVAAALHILNNVIPKITKLFNDLYGGKALVEVVNLEKKERDEQKMVLSDEEHYMYEDDERGLRVRRDTSIRKKTNCKNNQNFAIVDDYYDNEFPPIFNISLWLMVILVLTVYAVSVVMWYMDPGRDSVIYRVTSQRMKSE</sequence>
<evidence type="ECO:0000313" key="2">
    <source>
        <dbReference type="EMBL" id="CAB4025131.1"/>
    </source>
</evidence>
<reference evidence="2" key="1">
    <citation type="submission" date="2020-04" db="EMBL/GenBank/DDBJ databases">
        <authorList>
            <person name="Alioto T."/>
            <person name="Alioto T."/>
            <person name="Gomez Garrido J."/>
        </authorList>
    </citation>
    <scope>NUCLEOTIDE SEQUENCE</scope>
    <source>
        <strain evidence="2">A484AB</strain>
    </source>
</reference>
<dbReference type="PANTHER" id="PTHR13351">
    <property type="entry name" value="RENIN RECEPTOR"/>
    <property type="match status" value="1"/>
</dbReference>
<keyword evidence="3" id="KW-1185">Reference proteome</keyword>
<organism evidence="2 3">
    <name type="scientific">Paramuricea clavata</name>
    <name type="common">Red gorgonian</name>
    <name type="synonym">Violescent sea-whip</name>
    <dbReference type="NCBI Taxonomy" id="317549"/>
    <lineage>
        <taxon>Eukaryota</taxon>
        <taxon>Metazoa</taxon>
        <taxon>Cnidaria</taxon>
        <taxon>Anthozoa</taxon>
        <taxon>Octocorallia</taxon>
        <taxon>Malacalcyonacea</taxon>
        <taxon>Plexauridae</taxon>
        <taxon>Paramuricea</taxon>
    </lineage>
</organism>
<gene>
    <name evidence="2" type="ORF">PACLA_8A017198</name>
</gene>
<feature type="domain" description="Renin receptor-like C-terminal transmembrane spanning segment" evidence="1">
    <location>
        <begin position="73"/>
        <end position="141"/>
    </location>
</feature>
<evidence type="ECO:0000313" key="3">
    <source>
        <dbReference type="Proteomes" id="UP001152795"/>
    </source>
</evidence>
<accession>A0A6S7J5A7</accession>
<dbReference type="InterPro" id="IPR056780">
    <property type="entry name" value="Renin_r_C"/>
</dbReference>
<dbReference type="OrthoDB" id="7866065at2759"/>
<proteinExistence type="predicted"/>
<dbReference type="GO" id="GO:0009897">
    <property type="term" value="C:external side of plasma membrane"/>
    <property type="evidence" value="ECO:0007669"/>
    <property type="project" value="TreeGrafter"/>
</dbReference>
<keyword evidence="2" id="KW-0675">Receptor</keyword>
<dbReference type="GO" id="GO:0038023">
    <property type="term" value="F:signaling receptor activity"/>
    <property type="evidence" value="ECO:0007669"/>
    <property type="project" value="InterPro"/>
</dbReference>
<dbReference type="Proteomes" id="UP001152795">
    <property type="component" value="Unassembled WGS sequence"/>
</dbReference>
<dbReference type="AlphaFoldDB" id="A0A6S7J5A7"/>
<feature type="non-terminal residue" evidence="2">
    <location>
        <position position="1"/>
    </location>
</feature>
<dbReference type="PANTHER" id="PTHR13351:SF1">
    <property type="entry name" value="RENIN RECEPTOR"/>
    <property type="match status" value="1"/>
</dbReference>
<dbReference type="EMBL" id="CACRXK020013431">
    <property type="protein sequence ID" value="CAB4025131.1"/>
    <property type="molecule type" value="Genomic_DNA"/>
</dbReference>
<name>A0A6S7J5A7_PARCT</name>
<dbReference type="Pfam" id="PF07850">
    <property type="entry name" value="Renin_r"/>
    <property type="match status" value="1"/>
</dbReference>
<dbReference type="InterPro" id="IPR012493">
    <property type="entry name" value="Renin_rcpt"/>
</dbReference>
<comment type="caution">
    <text evidence="2">The sequence shown here is derived from an EMBL/GenBank/DDBJ whole genome shotgun (WGS) entry which is preliminary data.</text>
</comment>
<evidence type="ECO:0000259" key="1">
    <source>
        <dbReference type="Pfam" id="PF07850"/>
    </source>
</evidence>
<protein>
    <submittedName>
        <fullName evidence="2">Renin receptor</fullName>
    </submittedName>
</protein>